<evidence type="ECO:0000313" key="4">
    <source>
        <dbReference type="Proteomes" id="UP001177023"/>
    </source>
</evidence>
<dbReference type="PANTHER" id="PTHR10334">
    <property type="entry name" value="CYSTEINE-RICH SECRETORY PROTEIN-RELATED"/>
    <property type="match status" value="1"/>
</dbReference>
<feature type="non-terminal residue" evidence="3">
    <location>
        <position position="1"/>
    </location>
</feature>
<dbReference type="GO" id="GO:0005576">
    <property type="term" value="C:extracellular region"/>
    <property type="evidence" value="ECO:0007669"/>
    <property type="project" value="InterPro"/>
</dbReference>
<dbReference type="PRINTS" id="PR00838">
    <property type="entry name" value="V5ALLERGEN"/>
</dbReference>
<dbReference type="Proteomes" id="UP001177023">
    <property type="component" value="Unassembled WGS sequence"/>
</dbReference>
<evidence type="ECO:0000259" key="2">
    <source>
        <dbReference type="SMART" id="SM00198"/>
    </source>
</evidence>
<dbReference type="EMBL" id="CATQJA010000804">
    <property type="protein sequence ID" value="CAJ0564120.1"/>
    <property type="molecule type" value="Genomic_DNA"/>
</dbReference>
<dbReference type="InterPro" id="IPR002413">
    <property type="entry name" value="V5_allergen-like"/>
</dbReference>
<protein>
    <recommendedName>
        <fullName evidence="2">SCP domain-containing protein</fullName>
    </recommendedName>
</protein>
<dbReference type="InterPro" id="IPR035940">
    <property type="entry name" value="CAP_sf"/>
</dbReference>
<dbReference type="InterPro" id="IPR018244">
    <property type="entry name" value="Allrgn_V5/Tpx1_CS"/>
</dbReference>
<evidence type="ECO:0000313" key="3">
    <source>
        <dbReference type="EMBL" id="CAJ0564120.1"/>
    </source>
</evidence>
<dbReference type="Pfam" id="PF00188">
    <property type="entry name" value="CAP"/>
    <property type="match status" value="1"/>
</dbReference>
<organism evidence="3 4">
    <name type="scientific">Mesorhabditis spiculigera</name>
    <dbReference type="NCBI Taxonomy" id="96644"/>
    <lineage>
        <taxon>Eukaryota</taxon>
        <taxon>Metazoa</taxon>
        <taxon>Ecdysozoa</taxon>
        <taxon>Nematoda</taxon>
        <taxon>Chromadorea</taxon>
        <taxon>Rhabditida</taxon>
        <taxon>Rhabditina</taxon>
        <taxon>Rhabditomorpha</taxon>
        <taxon>Rhabditoidea</taxon>
        <taxon>Rhabditidae</taxon>
        <taxon>Mesorhabditinae</taxon>
        <taxon>Mesorhabditis</taxon>
    </lineage>
</organism>
<feature type="domain" description="SCP" evidence="2">
    <location>
        <begin position="26"/>
        <end position="174"/>
    </location>
</feature>
<keyword evidence="1" id="KW-0732">Signal</keyword>
<dbReference type="PRINTS" id="PR00837">
    <property type="entry name" value="V5TPXLIKE"/>
</dbReference>
<name>A0AA36C8X0_9BILA</name>
<evidence type="ECO:0000256" key="1">
    <source>
        <dbReference type="SAM" id="SignalP"/>
    </source>
</evidence>
<dbReference type="PROSITE" id="PS01010">
    <property type="entry name" value="CRISP_2"/>
    <property type="match status" value="1"/>
</dbReference>
<dbReference type="InterPro" id="IPR001283">
    <property type="entry name" value="CRISP-related"/>
</dbReference>
<dbReference type="InterPro" id="IPR014044">
    <property type="entry name" value="CAP_dom"/>
</dbReference>
<dbReference type="CDD" id="cd05380">
    <property type="entry name" value="CAP_euk"/>
    <property type="match status" value="1"/>
</dbReference>
<feature type="signal peptide" evidence="1">
    <location>
        <begin position="1"/>
        <end position="20"/>
    </location>
</feature>
<proteinExistence type="predicted"/>
<feature type="chain" id="PRO_5041467271" description="SCP domain-containing protein" evidence="1">
    <location>
        <begin position="21"/>
        <end position="201"/>
    </location>
</feature>
<comment type="caution">
    <text evidence="3">The sequence shown here is derived from an EMBL/GenBank/DDBJ whole genome shotgun (WGS) entry which is preliminary data.</text>
</comment>
<dbReference type="Gene3D" id="3.40.33.10">
    <property type="entry name" value="CAP"/>
    <property type="match status" value="1"/>
</dbReference>
<dbReference type="SMART" id="SM00198">
    <property type="entry name" value="SCP"/>
    <property type="match status" value="1"/>
</dbReference>
<dbReference type="AlphaFoldDB" id="A0AA36C8X0"/>
<reference evidence="3" key="1">
    <citation type="submission" date="2023-06" db="EMBL/GenBank/DDBJ databases">
        <authorList>
            <person name="Delattre M."/>
        </authorList>
    </citation>
    <scope>NUCLEOTIDE SEQUENCE</scope>
    <source>
        <strain evidence="3">AF72</strain>
    </source>
</reference>
<keyword evidence="4" id="KW-1185">Reference proteome</keyword>
<accession>A0AA36C8X0</accession>
<sequence>MNSLFVLGAGLLALIGLTSAVVFPAAQQTQILAAHNTFRTKLAKGTYKSKAGVVFAKATNMRRMAWNATLANGASTYANTCPGLKHSGAAGVGENLYIIWGGKLAGLGTAASNAWSNEFYTYGPVGYTFSSNTGHATQMAWATTTTVGCGYQYCTGDKSYFVVCRYWPPGNYVGQKAYAQGTTCSKCPAGTKCVAASGLCA</sequence>
<gene>
    <name evidence="3" type="ORF">MSPICULIGERA_LOCUS2813</name>
</gene>
<dbReference type="SUPFAM" id="SSF55797">
    <property type="entry name" value="PR-1-like"/>
    <property type="match status" value="1"/>
</dbReference>